<evidence type="ECO:0000313" key="3">
    <source>
        <dbReference type="EMBL" id="CAF0909801.1"/>
    </source>
</evidence>
<dbReference type="AlphaFoldDB" id="A0A814AA56"/>
<reference evidence="3" key="1">
    <citation type="submission" date="2021-02" db="EMBL/GenBank/DDBJ databases">
        <authorList>
            <person name="Nowell W R."/>
        </authorList>
    </citation>
    <scope>NUCLEOTIDE SEQUENCE</scope>
</reference>
<dbReference type="Proteomes" id="UP000663870">
    <property type="component" value="Unassembled WGS sequence"/>
</dbReference>
<feature type="transmembrane region" description="Helical" evidence="1">
    <location>
        <begin position="145"/>
        <end position="168"/>
    </location>
</feature>
<dbReference type="EMBL" id="CAJOAX010000079">
    <property type="protein sequence ID" value="CAF3502090.1"/>
    <property type="molecule type" value="Genomic_DNA"/>
</dbReference>
<dbReference type="EMBL" id="CAJOBE010000346">
    <property type="protein sequence ID" value="CAF3625992.1"/>
    <property type="molecule type" value="Genomic_DNA"/>
</dbReference>
<name>A0A814AA56_9BILA</name>
<dbReference type="EMBL" id="CAJNOU010001168">
    <property type="protein sequence ID" value="CAF1162594.1"/>
    <property type="molecule type" value="Genomic_DNA"/>
</dbReference>
<accession>A0A814AA56</accession>
<evidence type="ECO:0000313" key="9">
    <source>
        <dbReference type="EMBL" id="CAF3625992.1"/>
    </source>
</evidence>
<dbReference type="Proteomes" id="UP000663854">
    <property type="component" value="Unassembled WGS sequence"/>
</dbReference>
<protein>
    <submittedName>
        <fullName evidence="3">Uncharacterized protein</fullName>
    </submittedName>
</protein>
<dbReference type="Proteomes" id="UP000663889">
    <property type="component" value="Unassembled WGS sequence"/>
</dbReference>
<keyword evidence="1" id="KW-0472">Membrane</keyword>
<evidence type="ECO:0000313" key="8">
    <source>
        <dbReference type="EMBL" id="CAF3540915.1"/>
    </source>
</evidence>
<dbReference type="Proteomes" id="UP000663864">
    <property type="component" value="Unassembled WGS sequence"/>
</dbReference>
<evidence type="ECO:0000313" key="2">
    <source>
        <dbReference type="EMBL" id="CAF0852351.1"/>
    </source>
</evidence>
<evidence type="ECO:0000256" key="1">
    <source>
        <dbReference type="SAM" id="Phobius"/>
    </source>
</evidence>
<gene>
    <name evidence="9" type="ORF">FNK824_LOCUS4662</name>
    <name evidence="8" type="ORF">JBS370_LOCUS853</name>
    <name evidence="6" type="ORF">JXQ802_LOCUS42156</name>
    <name evidence="7" type="ORF">OTI717_LOCUS1769</name>
    <name evidence="5" type="ORF">PYM288_LOCUS27250</name>
    <name evidence="3" type="ORF">RFH988_LOCUS9425</name>
    <name evidence="4" type="ORF">SEV965_LOCUS19057</name>
    <name evidence="2" type="ORF">ZHD862_LOCUS4941</name>
</gene>
<evidence type="ECO:0000313" key="4">
    <source>
        <dbReference type="EMBL" id="CAF1162594.1"/>
    </source>
</evidence>
<evidence type="ECO:0000313" key="5">
    <source>
        <dbReference type="EMBL" id="CAF1248411.1"/>
    </source>
</evidence>
<proteinExistence type="predicted"/>
<dbReference type="EMBL" id="CAJNOO010000335">
    <property type="protein sequence ID" value="CAF0909801.1"/>
    <property type="molecule type" value="Genomic_DNA"/>
</dbReference>
<keyword evidence="1" id="KW-1133">Transmembrane helix</keyword>
<sequence>MSIDNNKLWKTEITTPISNIQNTNNTGARGDCVDLPIISMISNRIIRDSIDDKNEHLISSVNFENQIEDYFQSNLACGEPEKHKVCVSTSSATFIVSSSSSPLDMTVQPDDHNIQDMIHLHTNRELFMQERIADNHQQSLGIRQYWILATIITGIFMILITIITISIIH</sequence>
<dbReference type="Proteomes" id="UP000663882">
    <property type="component" value="Unassembled WGS sequence"/>
</dbReference>
<evidence type="ECO:0000313" key="10">
    <source>
        <dbReference type="Proteomes" id="UP000663870"/>
    </source>
</evidence>
<dbReference type="EMBL" id="CAJNOL010002800">
    <property type="protein sequence ID" value="CAF1529915.1"/>
    <property type="molecule type" value="Genomic_DNA"/>
</dbReference>
<evidence type="ECO:0000313" key="7">
    <source>
        <dbReference type="EMBL" id="CAF3502090.1"/>
    </source>
</evidence>
<dbReference type="EMBL" id="CAJNOH010001765">
    <property type="protein sequence ID" value="CAF1248411.1"/>
    <property type="molecule type" value="Genomic_DNA"/>
</dbReference>
<evidence type="ECO:0000313" key="11">
    <source>
        <dbReference type="Proteomes" id="UP000663882"/>
    </source>
</evidence>
<dbReference type="Proteomes" id="UP000663823">
    <property type="component" value="Unassembled WGS sequence"/>
</dbReference>
<evidence type="ECO:0000313" key="6">
    <source>
        <dbReference type="EMBL" id="CAF1529915.1"/>
    </source>
</evidence>
<dbReference type="EMBL" id="CAJNOT010000125">
    <property type="protein sequence ID" value="CAF0852351.1"/>
    <property type="molecule type" value="Genomic_DNA"/>
</dbReference>
<keyword evidence="10" id="KW-1185">Reference proteome</keyword>
<dbReference type="Proteomes" id="UP000663874">
    <property type="component" value="Unassembled WGS sequence"/>
</dbReference>
<organism evidence="3 11">
    <name type="scientific">Rotaria sordida</name>
    <dbReference type="NCBI Taxonomy" id="392033"/>
    <lineage>
        <taxon>Eukaryota</taxon>
        <taxon>Metazoa</taxon>
        <taxon>Spiralia</taxon>
        <taxon>Gnathifera</taxon>
        <taxon>Rotifera</taxon>
        <taxon>Eurotatoria</taxon>
        <taxon>Bdelloidea</taxon>
        <taxon>Philodinida</taxon>
        <taxon>Philodinidae</taxon>
        <taxon>Rotaria</taxon>
    </lineage>
</organism>
<comment type="caution">
    <text evidence="3">The sequence shown here is derived from an EMBL/GenBank/DDBJ whole genome shotgun (WGS) entry which is preliminary data.</text>
</comment>
<dbReference type="EMBL" id="CAJOBD010000025">
    <property type="protein sequence ID" value="CAF3540915.1"/>
    <property type="molecule type" value="Genomic_DNA"/>
</dbReference>
<keyword evidence="1" id="KW-0812">Transmembrane</keyword>
<dbReference type="OrthoDB" id="10040679at2759"/>
<dbReference type="Proteomes" id="UP000663836">
    <property type="component" value="Unassembled WGS sequence"/>
</dbReference>